<dbReference type="Proteomes" id="UP000683360">
    <property type="component" value="Unassembled WGS sequence"/>
</dbReference>
<organism evidence="1 2">
    <name type="scientific">Mytilus edulis</name>
    <name type="common">Blue mussel</name>
    <dbReference type="NCBI Taxonomy" id="6550"/>
    <lineage>
        <taxon>Eukaryota</taxon>
        <taxon>Metazoa</taxon>
        <taxon>Spiralia</taxon>
        <taxon>Lophotrochozoa</taxon>
        <taxon>Mollusca</taxon>
        <taxon>Bivalvia</taxon>
        <taxon>Autobranchia</taxon>
        <taxon>Pteriomorphia</taxon>
        <taxon>Mytilida</taxon>
        <taxon>Mytiloidea</taxon>
        <taxon>Mytilidae</taxon>
        <taxon>Mytilinae</taxon>
        <taxon>Mytilus</taxon>
    </lineage>
</organism>
<sequence length="205" mass="23630">MDDIESPKTAQEVHEMMEYFIIAKNIYVIGTSQNRYSPMLTYEYGTEVSKMTDNEVIELFKVDISTNDPTEISEIMELAQKIDYLPLCLALAASYIRITKISVSQYNRNWSELQKQAHDISTEGKKFDALYILTLEKLEKDLPESSKKLLQYIPYLNINTISIQMLESLLEYDSLSTETDVNTLLAALHMIIHWQPSVENDSRVS</sequence>
<dbReference type="EMBL" id="CAJPWZ010001046">
    <property type="protein sequence ID" value="CAG2206289.1"/>
    <property type="molecule type" value="Genomic_DNA"/>
</dbReference>
<dbReference type="OrthoDB" id="6076681at2759"/>
<gene>
    <name evidence="1" type="ORF">MEDL_20743</name>
</gene>
<evidence type="ECO:0000313" key="2">
    <source>
        <dbReference type="Proteomes" id="UP000683360"/>
    </source>
</evidence>
<comment type="caution">
    <text evidence="1">The sequence shown here is derived from an EMBL/GenBank/DDBJ whole genome shotgun (WGS) entry which is preliminary data.</text>
</comment>
<evidence type="ECO:0000313" key="1">
    <source>
        <dbReference type="EMBL" id="CAG2206289.1"/>
    </source>
</evidence>
<proteinExistence type="predicted"/>
<name>A0A8S3RA98_MYTED</name>
<reference evidence="1" key="1">
    <citation type="submission" date="2021-03" db="EMBL/GenBank/DDBJ databases">
        <authorList>
            <person name="Bekaert M."/>
        </authorList>
    </citation>
    <scope>NUCLEOTIDE SEQUENCE</scope>
</reference>
<keyword evidence="2" id="KW-1185">Reference proteome</keyword>
<accession>A0A8S3RA98</accession>
<protein>
    <submittedName>
        <fullName evidence="1">Uncharacterized protein</fullName>
    </submittedName>
</protein>
<dbReference type="AlphaFoldDB" id="A0A8S3RA98"/>